<feature type="domain" description="HTH HARE-type" evidence="2">
    <location>
        <begin position="4"/>
        <end position="81"/>
    </location>
</feature>
<dbReference type="Pfam" id="PF05066">
    <property type="entry name" value="HARE-HTH"/>
    <property type="match status" value="1"/>
</dbReference>
<dbReference type="EMBL" id="DRSQ01000213">
    <property type="protein sequence ID" value="HHE32890.1"/>
    <property type="molecule type" value="Genomic_DNA"/>
</dbReference>
<dbReference type="Proteomes" id="UP000886058">
    <property type="component" value="Unassembled WGS sequence"/>
</dbReference>
<keyword evidence="1" id="KW-0804">Transcription</keyword>
<proteinExistence type="predicted"/>
<dbReference type="InterPro" id="IPR007759">
    <property type="entry name" value="Asxl_HARE-HTH"/>
</dbReference>
<protein>
    <recommendedName>
        <fullName evidence="2">HTH HARE-type domain-containing protein</fullName>
    </recommendedName>
</protein>
<comment type="caution">
    <text evidence="3">The sequence shown here is derived from an EMBL/GenBank/DDBJ whole genome shotgun (WGS) entry which is preliminary data.</text>
</comment>
<dbReference type="GO" id="GO:0006355">
    <property type="term" value="P:regulation of DNA-templated transcription"/>
    <property type="evidence" value="ECO:0007669"/>
    <property type="project" value="InterPro"/>
</dbReference>
<dbReference type="PROSITE" id="PS51913">
    <property type="entry name" value="HTH_HARE"/>
    <property type="match status" value="1"/>
</dbReference>
<organism evidence="3">
    <name type="scientific">Chlorobaculum parvum</name>
    <dbReference type="NCBI Taxonomy" id="274539"/>
    <lineage>
        <taxon>Bacteria</taxon>
        <taxon>Pseudomonadati</taxon>
        <taxon>Chlorobiota</taxon>
        <taxon>Chlorobiia</taxon>
        <taxon>Chlorobiales</taxon>
        <taxon>Chlorobiaceae</taxon>
        <taxon>Chlorobaculum</taxon>
    </lineage>
</organism>
<gene>
    <name evidence="3" type="ORF">ENL07_09800</name>
</gene>
<evidence type="ECO:0000256" key="1">
    <source>
        <dbReference type="ARBA" id="ARBA00023163"/>
    </source>
</evidence>
<dbReference type="AlphaFoldDB" id="A0A7C5DHV0"/>
<name>A0A7C5DHV0_9CHLB</name>
<accession>A0A7C5DHV0</accession>
<evidence type="ECO:0000259" key="2">
    <source>
        <dbReference type="PROSITE" id="PS51913"/>
    </source>
</evidence>
<reference evidence="3" key="1">
    <citation type="journal article" date="2020" name="mSystems">
        <title>Genome- and Community-Level Interaction Insights into Carbon Utilization and Element Cycling Functions of Hydrothermarchaeota in Hydrothermal Sediment.</title>
        <authorList>
            <person name="Zhou Z."/>
            <person name="Liu Y."/>
            <person name="Xu W."/>
            <person name="Pan J."/>
            <person name="Luo Z.H."/>
            <person name="Li M."/>
        </authorList>
    </citation>
    <scope>NUCLEOTIDE SEQUENCE [LARGE SCALE GENOMIC DNA]</scope>
    <source>
        <strain evidence="3">HyVt-633</strain>
    </source>
</reference>
<evidence type="ECO:0000313" key="3">
    <source>
        <dbReference type="EMBL" id="HHE32890.1"/>
    </source>
</evidence>
<sequence length="322" mass="37512">MAVYSFLDLAYDVLKVATQPLTYQEVWQAGKEDGLTDKIKTSGKTPWQSLGAQLYVEVRDNEDSRFMKVGKRPARFFLKNRASELASDAVAKIEKEESKKKEKTTGYHERDIHPLLTYFAYANPSFNRGRSIFTKTIFHERSQRSGYNEWIHPDIVGFYLPLDDWRPDVIEFNRLSDNNSLKLFSFEMKKSLTKANYREAYFQAVSNSSWAHEGYLVAAEILQDDEFLAELERLASSFGIGIIHLDPIDIDSSTILYPAMVRDVLDWETINKLCEQNTDFEKFLQDVKIDFESKKIHRAEFDEVVKDIRKYIREKLKIEPEA</sequence>